<keyword evidence="5" id="KW-0547">Nucleotide-binding</keyword>
<keyword evidence="3" id="KW-0813">Transport</keyword>
<comment type="similarity">
    <text evidence="2">Belongs to the ABC transporter superfamily.</text>
</comment>
<evidence type="ECO:0000256" key="6">
    <source>
        <dbReference type="ARBA" id="ARBA00022840"/>
    </source>
</evidence>
<reference evidence="9 10" key="1">
    <citation type="submission" date="2015-07" db="EMBL/GenBank/DDBJ databases">
        <title>Complete genome sequence of Mycobacterium goodii X7B, a facultative thermophilic biodesulfurizing bacterium.</title>
        <authorList>
            <person name="Yu B."/>
            <person name="Li F."/>
            <person name="Xu P."/>
        </authorList>
    </citation>
    <scope>NUCLEOTIDE SEQUENCE [LARGE SCALE GENOMIC DNA]</scope>
    <source>
        <strain evidence="9 10">X7B</strain>
    </source>
</reference>
<evidence type="ECO:0000256" key="3">
    <source>
        <dbReference type="ARBA" id="ARBA00022448"/>
    </source>
</evidence>
<evidence type="ECO:0000256" key="2">
    <source>
        <dbReference type="ARBA" id="ARBA00005417"/>
    </source>
</evidence>
<dbReference type="Proteomes" id="UP000062255">
    <property type="component" value="Chromosome"/>
</dbReference>
<comment type="subcellular location">
    <subcellularLocation>
        <location evidence="1">Cell membrane</location>
        <topology evidence="1">Peripheral membrane protein</topology>
    </subcellularLocation>
</comment>
<dbReference type="Pfam" id="PF00005">
    <property type="entry name" value="ABC_tran"/>
    <property type="match status" value="1"/>
</dbReference>
<dbReference type="Gene3D" id="3.40.50.300">
    <property type="entry name" value="P-loop containing nucleotide triphosphate hydrolases"/>
    <property type="match status" value="1"/>
</dbReference>
<dbReference type="FunFam" id="3.40.50.300:FF:000016">
    <property type="entry name" value="Oligopeptide ABC transporter ATP-binding component"/>
    <property type="match status" value="1"/>
</dbReference>
<dbReference type="GO" id="GO:0015833">
    <property type="term" value="P:peptide transport"/>
    <property type="evidence" value="ECO:0007669"/>
    <property type="project" value="InterPro"/>
</dbReference>
<feature type="domain" description="ABC transporter" evidence="8">
    <location>
        <begin position="11"/>
        <end position="262"/>
    </location>
</feature>
<evidence type="ECO:0000313" key="10">
    <source>
        <dbReference type="Proteomes" id="UP000062255"/>
    </source>
</evidence>
<evidence type="ECO:0000259" key="8">
    <source>
        <dbReference type="PROSITE" id="PS50893"/>
    </source>
</evidence>
<dbReference type="STRING" id="134601.AFA91_19280"/>
<protein>
    <recommendedName>
        <fullName evidence="8">ABC transporter domain-containing protein</fullName>
    </recommendedName>
</protein>
<dbReference type="GO" id="GO:0016887">
    <property type="term" value="F:ATP hydrolysis activity"/>
    <property type="evidence" value="ECO:0007669"/>
    <property type="project" value="InterPro"/>
</dbReference>
<evidence type="ECO:0000313" key="9">
    <source>
        <dbReference type="EMBL" id="AKS33687.1"/>
    </source>
</evidence>
<dbReference type="GO" id="GO:0005886">
    <property type="term" value="C:plasma membrane"/>
    <property type="evidence" value="ECO:0007669"/>
    <property type="project" value="UniProtKB-SubCell"/>
</dbReference>
<dbReference type="AlphaFoldDB" id="A0A0K0X8K9"/>
<dbReference type="PATRIC" id="fig|134601.6.peg.3988"/>
<sequence length="344" mass="37545">MTSVDTDDPILSVENLAIEMRSRLGVGHAVSGVSFAVRRGETLGLVGESGSGKSLTASAILQLLPKPIAHITSGAIKFNGSDLLTKSERAMREIRGRHISMVLQDPLSALNPVFTIGSQLREPLRMHTPLKGTALTDRAVELLDLMKIPQPRERLGNYPHQFSGGMRQRVVGAIAIAAEPELLIADEPTTALDVTVQAAYLELLKELNDRTNMAMLFITHDFGVVRSVCDRVAVMYAGRLVEVAPTRTVFSAPRHPYTRALINAVPDIRRPTERLATISGSPPSIYDQPTGCRFHSRCWLYRELGEPERCRTEVPNFDGKAAGADSAAACHFTEEAAERSPVMV</sequence>
<dbReference type="GO" id="GO:0005524">
    <property type="term" value="F:ATP binding"/>
    <property type="evidence" value="ECO:0007669"/>
    <property type="project" value="UniProtKB-KW"/>
</dbReference>
<evidence type="ECO:0000256" key="4">
    <source>
        <dbReference type="ARBA" id="ARBA00022475"/>
    </source>
</evidence>
<dbReference type="InterPro" id="IPR003593">
    <property type="entry name" value="AAA+_ATPase"/>
</dbReference>
<dbReference type="Pfam" id="PF08352">
    <property type="entry name" value="oligo_HPY"/>
    <property type="match status" value="1"/>
</dbReference>
<dbReference type="PANTHER" id="PTHR43297">
    <property type="entry name" value="OLIGOPEPTIDE TRANSPORT ATP-BINDING PROTEIN APPD"/>
    <property type="match status" value="1"/>
</dbReference>
<proteinExistence type="inferred from homology"/>
<dbReference type="InterPro" id="IPR027417">
    <property type="entry name" value="P-loop_NTPase"/>
</dbReference>
<gene>
    <name evidence="9" type="ORF">AFA91_19280</name>
</gene>
<dbReference type="KEGG" id="mgo:AFA91_19280"/>
<dbReference type="InterPro" id="IPR003439">
    <property type="entry name" value="ABC_transporter-like_ATP-bd"/>
</dbReference>
<dbReference type="PANTHER" id="PTHR43297:SF2">
    <property type="entry name" value="DIPEPTIDE TRANSPORT ATP-BINDING PROTEIN DPPD"/>
    <property type="match status" value="1"/>
</dbReference>
<accession>A0A0K0X8K9</accession>
<keyword evidence="6" id="KW-0067">ATP-binding</keyword>
<dbReference type="InterPro" id="IPR013563">
    <property type="entry name" value="Oligopep_ABC_C"/>
</dbReference>
<dbReference type="OrthoDB" id="8036461at2"/>
<dbReference type="SMART" id="SM00382">
    <property type="entry name" value="AAA"/>
    <property type="match status" value="1"/>
</dbReference>
<organism evidence="9 10">
    <name type="scientific">Mycolicibacterium goodii</name>
    <name type="common">Mycobacterium goodii</name>
    <dbReference type="NCBI Taxonomy" id="134601"/>
    <lineage>
        <taxon>Bacteria</taxon>
        <taxon>Bacillati</taxon>
        <taxon>Actinomycetota</taxon>
        <taxon>Actinomycetes</taxon>
        <taxon>Mycobacteriales</taxon>
        <taxon>Mycobacteriaceae</taxon>
        <taxon>Mycolicibacterium</taxon>
    </lineage>
</organism>
<evidence type="ECO:0000256" key="5">
    <source>
        <dbReference type="ARBA" id="ARBA00022741"/>
    </source>
</evidence>
<evidence type="ECO:0000256" key="7">
    <source>
        <dbReference type="ARBA" id="ARBA00023136"/>
    </source>
</evidence>
<name>A0A0K0X8K9_MYCGD</name>
<dbReference type="NCBIfam" id="TIGR01727">
    <property type="entry name" value="oligo_HPY"/>
    <property type="match status" value="1"/>
</dbReference>
<dbReference type="InterPro" id="IPR050388">
    <property type="entry name" value="ABC_Ni/Peptide_Import"/>
</dbReference>
<dbReference type="CDD" id="cd03257">
    <property type="entry name" value="ABC_NikE_OppD_transporters"/>
    <property type="match status" value="1"/>
</dbReference>
<dbReference type="SUPFAM" id="SSF52540">
    <property type="entry name" value="P-loop containing nucleoside triphosphate hydrolases"/>
    <property type="match status" value="1"/>
</dbReference>
<keyword evidence="7" id="KW-0472">Membrane</keyword>
<keyword evidence="4" id="KW-1003">Cell membrane</keyword>
<dbReference type="RefSeq" id="WP_049746111.1">
    <property type="nucleotide sequence ID" value="NZ_CP012150.1"/>
</dbReference>
<dbReference type="PROSITE" id="PS50893">
    <property type="entry name" value="ABC_TRANSPORTER_2"/>
    <property type="match status" value="1"/>
</dbReference>
<evidence type="ECO:0000256" key="1">
    <source>
        <dbReference type="ARBA" id="ARBA00004202"/>
    </source>
</evidence>
<dbReference type="EMBL" id="CP012150">
    <property type="protein sequence ID" value="AKS33687.1"/>
    <property type="molecule type" value="Genomic_DNA"/>
</dbReference>